<accession>A0AAV2YM92</accession>
<evidence type="ECO:0000313" key="3">
    <source>
        <dbReference type="Proteomes" id="UP001146120"/>
    </source>
</evidence>
<dbReference type="AlphaFoldDB" id="A0AAV2YM92"/>
<dbReference type="InterPro" id="IPR057191">
    <property type="entry name" value="DUF7869"/>
</dbReference>
<gene>
    <name evidence="2" type="ORF">N0F65_002751</name>
</gene>
<dbReference type="EMBL" id="DAKRPA010000250">
    <property type="protein sequence ID" value="DAZ94433.1"/>
    <property type="molecule type" value="Genomic_DNA"/>
</dbReference>
<reference evidence="2" key="1">
    <citation type="submission" date="2022-11" db="EMBL/GenBank/DDBJ databases">
        <authorList>
            <person name="Morgan W.R."/>
            <person name="Tartar A."/>
        </authorList>
    </citation>
    <scope>NUCLEOTIDE SEQUENCE</scope>
    <source>
        <strain evidence="2">ARSEF 373</strain>
    </source>
</reference>
<keyword evidence="3" id="KW-1185">Reference proteome</keyword>
<dbReference type="Proteomes" id="UP001146120">
    <property type="component" value="Unassembled WGS sequence"/>
</dbReference>
<evidence type="ECO:0000313" key="2">
    <source>
        <dbReference type="EMBL" id="DAZ94433.1"/>
    </source>
</evidence>
<sequence length="107" mass="12685">MDFSQNLTLPSVSQTPSEWYFLSMINYQYNFLYSERKGRKGANEIFSMLHRPLRVYADNCDGQNKNNFAIRFFLLLAHLGWFRTVHYKVLIKGHTKIACDRDKLQCI</sequence>
<comment type="caution">
    <text evidence="2">The sequence shown here is derived from an EMBL/GenBank/DDBJ whole genome shotgun (WGS) entry which is preliminary data.</text>
</comment>
<name>A0AAV2YM92_9STRA</name>
<reference evidence="2" key="2">
    <citation type="journal article" date="2023" name="Microbiol Resour">
        <title>Decontamination and Annotation of the Draft Genome Sequence of the Oomycete Lagenidium giganteum ARSEF 373.</title>
        <authorList>
            <person name="Morgan W.R."/>
            <person name="Tartar A."/>
        </authorList>
    </citation>
    <scope>NUCLEOTIDE SEQUENCE</scope>
    <source>
        <strain evidence="2">ARSEF 373</strain>
    </source>
</reference>
<evidence type="ECO:0000259" key="1">
    <source>
        <dbReference type="Pfam" id="PF25273"/>
    </source>
</evidence>
<feature type="domain" description="DUF7869" evidence="1">
    <location>
        <begin position="48"/>
        <end position="100"/>
    </location>
</feature>
<dbReference type="Pfam" id="PF25273">
    <property type="entry name" value="DUF7869"/>
    <property type="match status" value="1"/>
</dbReference>
<dbReference type="PANTHER" id="PTHR34415:SF1">
    <property type="entry name" value="INTEGRASE CATALYTIC DOMAIN-CONTAINING PROTEIN"/>
    <property type="match status" value="1"/>
</dbReference>
<proteinExistence type="predicted"/>
<dbReference type="PANTHER" id="PTHR34415">
    <property type="entry name" value="INTEGRASE CATALYTIC DOMAIN-CONTAINING PROTEIN"/>
    <property type="match status" value="1"/>
</dbReference>
<protein>
    <recommendedName>
        <fullName evidence="1">DUF7869 domain-containing protein</fullName>
    </recommendedName>
</protein>
<organism evidence="2 3">
    <name type="scientific">Lagenidium giganteum</name>
    <dbReference type="NCBI Taxonomy" id="4803"/>
    <lineage>
        <taxon>Eukaryota</taxon>
        <taxon>Sar</taxon>
        <taxon>Stramenopiles</taxon>
        <taxon>Oomycota</taxon>
        <taxon>Peronosporomycetes</taxon>
        <taxon>Pythiales</taxon>
        <taxon>Pythiaceae</taxon>
    </lineage>
</organism>